<dbReference type="Proteomes" id="UP001597206">
    <property type="component" value="Unassembled WGS sequence"/>
</dbReference>
<name>A0ABW3P7K5_9PROT</name>
<gene>
    <name evidence="2" type="ORF">ACFQ2T_02190</name>
</gene>
<comment type="caution">
    <text evidence="2">The sequence shown here is derived from an EMBL/GenBank/DDBJ whole genome shotgun (WGS) entry which is preliminary data.</text>
</comment>
<accession>A0ABW3P7K5</accession>
<keyword evidence="1" id="KW-0732">Signal</keyword>
<dbReference type="RefSeq" id="WP_379029880.1">
    <property type="nucleotide sequence ID" value="NZ_JBHTLN010000001.1"/>
</dbReference>
<protein>
    <submittedName>
        <fullName evidence="2">DUF6134 family protein</fullName>
    </submittedName>
</protein>
<dbReference type="InterPro" id="IPR045767">
    <property type="entry name" value="DUF6134"/>
</dbReference>
<reference evidence="3" key="1">
    <citation type="journal article" date="2019" name="Int. J. Syst. Evol. Microbiol.">
        <title>The Global Catalogue of Microorganisms (GCM) 10K type strain sequencing project: providing services to taxonomists for standard genome sequencing and annotation.</title>
        <authorList>
            <consortium name="The Broad Institute Genomics Platform"/>
            <consortium name="The Broad Institute Genome Sequencing Center for Infectious Disease"/>
            <person name="Wu L."/>
            <person name="Ma J."/>
        </authorList>
    </citation>
    <scope>NUCLEOTIDE SEQUENCE [LARGE SCALE GENOMIC DNA]</scope>
    <source>
        <strain evidence="3">CCUG 58411</strain>
    </source>
</reference>
<sequence>MIKTAIIQKRSLAVITLCFGMLSNVQAKDWSFDVWLDKQKIGTHTFSFDNQQLQSRANFEVKILFINAYRYQHQADETWQGACLSSLKAHTVEKKTVTDVSGQLKEGQFVIDKQEGKNEEKQALPACTMTFAYWNPAILKQTKLLNPQNAEYLDVTVTDDGAKTIMVKGQNILTHQYHLTGRYKGKDKLNITLWYDQQQDWVALESVTPEGYKIIYRLI</sequence>
<proteinExistence type="predicted"/>
<feature type="chain" id="PRO_5047187037" evidence="1">
    <location>
        <begin position="28"/>
        <end position="219"/>
    </location>
</feature>
<organism evidence="2 3">
    <name type="scientific">Methylophilus flavus</name>
    <dbReference type="NCBI Taxonomy" id="640084"/>
    <lineage>
        <taxon>Bacteria</taxon>
        <taxon>Pseudomonadati</taxon>
        <taxon>Pseudomonadota</taxon>
        <taxon>Betaproteobacteria</taxon>
        <taxon>Nitrosomonadales</taxon>
        <taxon>Methylophilaceae</taxon>
        <taxon>Methylophilus</taxon>
    </lineage>
</organism>
<dbReference type="EMBL" id="JBHTLN010000001">
    <property type="protein sequence ID" value="MFD1121297.1"/>
    <property type="molecule type" value="Genomic_DNA"/>
</dbReference>
<dbReference type="Pfam" id="PF19630">
    <property type="entry name" value="DUF6134"/>
    <property type="match status" value="1"/>
</dbReference>
<evidence type="ECO:0000256" key="1">
    <source>
        <dbReference type="SAM" id="SignalP"/>
    </source>
</evidence>
<keyword evidence="3" id="KW-1185">Reference proteome</keyword>
<evidence type="ECO:0000313" key="3">
    <source>
        <dbReference type="Proteomes" id="UP001597206"/>
    </source>
</evidence>
<evidence type="ECO:0000313" key="2">
    <source>
        <dbReference type="EMBL" id="MFD1121297.1"/>
    </source>
</evidence>
<feature type="signal peptide" evidence="1">
    <location>
        <begin position="1"/>
        <end position="27"/>
    </location>
</feature>